<dbReference type="AlphaFoldDB" id="A0AAN8VKF4"/>
<dbReference type="Pfam" id="PF13041">
    <property type="entry name" value="PPR_2"/>
    <property type="match status" value="2"/>
</dbReference>
<keyword evidence="4" id="KW-1185">Reference proteome</keyword>
<dbReference type="FunFam" id="1.25.40.10:FF:000344">
    <property type="entry name" value="Pentatricopeptide repeat-containing protein"/>
    <property type="match status" value="1"/>
</dbReference>
<dbReference type="GO" id="GO:0009451">
    <property type="term" value="P:RNA modification"/>
    <property type="evidence" value="ECO:0007669"/>
    <property type="project" value="InterPro"/>
</dbReference>
<dbReference type="Pfam" id="PF01535">
    <property type="entry name" value="PPR"/>
    <property type="match status" value="2"/>
</dbReference>
<keyword evidence="1" id="KW-0677">Repeat</keyword>
<dbReference type="PANTHER" id="PTHR47926">
    <property type="entry name" value="PENTATRICOPEPTIDE REPEAT-CONTAINING PROTEIN"/>
    <property type="match status" value="1"/>
</dbReference>
<evidence type="ECO:0000313" key="4">
    <source>
        <dbReference type="Proteomes" id="UP001370490"/>
    </source>
</evidence>
<feature type="repeat" description="PPR" evidence="2">
    <location>
        <begin position="193"/>
        <end position="227"/>
    </location>
</feature>
<name>A0AAN8VKF4_9MAGN</name>
<dbReference type="Gene3D" id="1.25.40.10">
    <property type="entry name" value="Tetratricopeptide repeat domain"/>
    <property type="match status" value="3"/>
</dbReference>
<feature type="repeat" description="PPR" evidence="2">
    <location>
        <begin position="24"/>
        <end position="58"/>
    </location>
</feature>
<evidence type="ECO:0000256" key="2">
    <source>
        <dbReference type="PROSITE-ProRule" id="PRU00708"/>
    </source>
</evidence>
<evidence type="ECO:0000313" key="3">
    <source>
        <dbReference type="EMBL" id="KAK6936743.1"/>
    </source>
</evidence>
<dbReference type="InterPro" id="IPR002885">
    <property type="entry name" value="PPR_rpt"/>
</dbReference>
<feature type="repeat" description="PPR" evidence="2">
    <location>
        <begin position="125"/>
        <end position="159"/>
    </location>
</feature>
<accession>A0AAN8VKF4</accession>
<dbReference type="InterPro" id="IPR046960">
    <property type="entry name" value="PPR_At4g14850-like_plant"/>
</dbReference>
<dbReference type="NCBIfam" id="TIGR00756">
    <property type="entry name" value="PPR"/>
    <property type="match status" value="3"/>
</dbReference>
<dbReference type="GO" id="GO:0003723">
    <property type="term" value="F:RNA binding"/>
    <property type="evidence" value="ECO:0007669"/>
    <property type="project" value="InterPro"/>
</dbReference>
<dbReference type="PROSITE" id="PS51375">
    <property type="entry name" value="PPR"/>
    <property type="match status" value="3"/>
</dbReference>
<evidence type="ECO:0000256" key="1">
    <source>
        <dbReference type="ARBA" id="ARBA00022737"/>
    </source>
</evidence>
<dbReference type="Proteomes" id="UP001370490">
    <property type="component" value="Unassembled WGS sequence"/>
</dbReference>
<gene>
    <name evidence="3" type="ORF">RJ641_033773</name>
</gene>
<organism evidence="3 4">
    <name type="scientific">Dillenia turbinata</name>
    <dbReference type="NCBI Taxonomy" id="194707"/>
    <lineage>
        <taxon>Eukaryota</taxon>
        <taxon>Viridiplantae</taxon>
        <taxon>Streptophyta</taxon>
        <taxon>Embryophyta</taxon>
        <taxon>Tracheophyta</taxon>
        <taxon>Spermatophyta</taxon>
        <taxon>Magnoliopsida</taxon>
        <taxon>eudicotyledons</taxon>
        <taxon>Gunneridae</taxon>
        <taxon>Pentapetalae</taxon>
        <taxon>Dilleniales</taxon>
        <taxon>Dilleniaceae</taxon>
        <taxon>Dillenia</taxon>
    </lineage>
</organism>
<dbReference type="EMBL" id="JBAMMX010000007">
    <property type="protein sequence ID" value="KAK6936743.1"/>
    <property type="molecule type" value="Genomic_DNA"/>
</dbReference>
<reference evidence="3 4" key="1">
    <citation type="submission" date="2023-12" db="EMBL/GenBank/DDBJ databases">
        <title>A high-quality genome assembly for Dillenia turbinata (Dilleniales).</title>
        <authorList>
            <person name="Chanderbali A."/>
        </authorList>
    </citation>
    <scope>NUCLEOTIDE SEQUENCE [LARGE SCALE GENOMIC DNA]</scope>
    <source>
        <strain evidence="3">LSX21</strain>
        <tissue evidence="3">Leaf</tissue>
    </source>
</reference>
<comment type="caution">
    <text evidence="3">The sequence shown here is derived from an EMBL/GenBank/DDBJ whole genome shotgun (WGS) entry which is preliminary data.</text>
</comment>
<proteinExistence type="predicted"/>
<sequence length="268" mass="29514">MRAYAACEKPDIARNIFDKIPDKSVIFFNVMIRSYVNNHSYQKSLLLYMKMLCQGVRPDNYTHPCVLKACSGSENLQVGLQIHAAVIKVGHDLNLFVGNGLIAMYGKCDFLVEARRVLDEMPRRDVVSWNSMVAGYAQNGRFDDALEVCKEMGLSGLSHDAGTMASLSPAVTNTSHENVLFVKDMFSKLVKKCLVSWNVMIAVYVNNSMPAEAVDLFLQMEVHGVEPDGVTVASVLPACEIIKLSCKGSKGRDVGDADCRQIARGVLD</sequence>
<dbReference type="InterPro" id="IPR011990">
    <property type="entry name" value="TPR-like_helical_dom_sf"/>
</dbReference>
<protein>
    <submittedName>
        <fullName evidence="3">Pentatricopeptide repeat</fullName>
    </submittedName>
</protein>